<dbReference type="CDD" id="cd07128">
    <property type="entry name" value="ALDH_MaoC-N"/>
    <property type="match status" value="1"/>
</dbReference>
<dbReference type="NCBIfam" id="TIGR02278">
    <property type="entry name" value="PaaN-DH"/>
    <property type="match status" value="1"/>
</dbReference>
<dbReference type="GO" id="GO:0016620">
    <property type="term" value="F:oxidoreductase activity, acting on the aldehyde or oxo group of donors, NAD or NADP as acceptor"/>
    <property type="evidence" value="ECO:0007669"/>
    <property type="project" value="InterPro"/>
</dbReference>
<dbReference type="Pfam" id="PF01575">
    <property type="entry name" value="MaoC_dehydratas"/>
    <property type="match status" value="1"/>
</dbReference>
<evidence type="ECO:0000259" key="3">
    <source>
        <dbReference type="Pfam" id="PF00171"/>
    </source>
</evidence>
<sequence>MKLQSYALGEWYTASTAGLILKHAINGQDFAEISSDGLDFQAVLEYARQVGGSNLRKYTFHQRALMLKALGNYLIERKEQLYTCSKATGATRTDSWIDIEGGISTMLVFASKGRRELPNSNVYLDGGQEQISRNGSFTAQHIYTPIMGVAVQINAFNFPCWGMLEKLAPTILAGVPSIVKPASQTAYLTELLVKMIIESKILPAGALQLVCGSTGNLLAHLTCQDAISFTGSAWTGQKLKQHPNIIANSVRFYMEADSLNCSILGSDVQPGTPTFDLYIKEVVREMTVKAGQKCTAIRRSIVPTDRLEAVAAALKERLSKIQVGDPDQEGVKMGALAGLEQRADVRERIAELAKQNEILFGDMHHVNVLGANNDTGAFLSPMVLACKDARNTNAHDVEAFGPVTTLIPYSSDEEAVELAALGKGSLVASVATANKVVARNLALGIAPYHGRVLVLDEKCAKESTGHGSPLAHLIHGGPGRAGGSEEMGGVRGVKHYMQRTAVQGSPDMLTAVAGVWMQGAERNVDGVHPFRKTFDELEVGDAVITEQRTISLADIEAFAELSGDKFYAHMDQAAAQRNPFFEDRVAHGYFLVSLAAGLFVDPSEGPVLANYGLDNLRFSAPVYAGDTLQVQFTCKQKTNRETENYGEVRWDTAIVNQEGALVAHYDVLTLVAKQQGGETK</sequence>
<keyword evidence="6" id="KW-1185">Reference proteome</keyword>
<dbReference type="Gene3D" id="3.40.605.10">
    <property type="entry name" value="Aldehyde Dehydrogenase, Chain A, domain 1"/>
    <property type="match status" value="1"/>
</dbReference>
<dbReference type="PANTHER" id="PTHR43111">
    <property type="entry name" value="ALDEHYDE DEHYDROGENASE B-RELATED"/>
    <property type="match status" value="1"/>
</dbReference>
<keyword evidence="1" id="KW-0560">Oxidoreductase</keyword>
<dbReference type="RefSeq" id="WP_078923599.1">
    <property type="nucleotide sequence ID" value="NZ_FUYB01000019.1"/>
</dbReference>
<dbReference type="GO" id="GO:0016787">
    <property type="term" value="F:hydrolase activity"/>
    <property type="evidence" value="ECO:0007669"/>
    <property type="project" value="UniProtKB-KW"/>
</dbReference>
<evidence type="ECO:0000256" key="2">
    <source>
        <dbReference type="SAM" id="MobiDB-lite"/>
    </source>
</evidence>
<dbReference type="InterPro" id="IPR016163">
    <property type="entry name" value="Ald_DH_C"/>
</dbReference>
<proteinExistence type="predicted"/>
<dbReference type="InterPro" id="IPR016162">
    <property type="entry name" value="Ald_DH_N"/>
</dbReference>
<evidence type="ECO:0000313" key="6">
    <source>
        <dbReference type="Proteomes" id="UP000190460"/>
    </source>
</evidence>
<evidence type="ECO:0000256" key="1">
    <source>
        <dbReference type="ARBA" id="ARBA00023002"/>
    </source>
</evidence>
<dbReference type="PANTHER" id="PTHR43111:SF1">
    <property type="entry name" value="ALDEHYDE DEHYDROGENASE B-RELATED"/>
    <property type="match status" value="1"/>
</dbReference>
<reference evidence="5 6" key="1">
    <citation type="submission" date="2017-02" db="EMBL/GenBank/DDBJ databases">
        <authorList>
            <person name="Peterson S.W."/>
        </authorList>
    </citation>
    <scope>NUCLEOTIDE SEQUENCE [LARGE SCALE GENOMIC DNA]</scope>
    <source>
        <strain evidence="5 6">ATCC 49788</strain>
    </source>
</reference>
<dbReference type="AlphaFoldDB" id="A0A1T4XME3"/>
<protein>
    <submittedName>
        <fullName evidence="5">Oxepin-CoA hydrolase / 3-oxo-5,6-dehydrosuberyl-CoA semialdehyde dehydrogenase</fullName>
    </submittedName>
</protein>
<evidence type="ECO:0000313" key="5">
    <source>
        <dbReference type="EMBL" id="SKA90573.1"/>
    </source>
</evidence>
<feature type="domain" description="MaoC-like" evidence="4">
    <location>
        <begin position="540"/>
        <end position="649"/>
    </location>
</feature>
<name>A0A1T4XME3_9GAMM</name>
<dbReference type="SUPFAM" id="SSF54637">
    <property type="entry name" value="Thioesterase/thiol ester dehydrase-isomerase"/>
    <property type="match status" value="1"/>
</dbReference>
<dbReference type="InterPro" id="IPR029069">
    <property type="entry name" value="HotDog_dom_sf"/>
</dbReference>
<feature type="compositionally biased region" description="Gly residues" evidence="2">
    <location>
        <begin position="476"/>
        <end position="485"/>
    </location>
</feature>
<organism evidence="5 6">
    <name type="scientific">Thiothrix eikelboomii</name>
    <dbReference type="NCBI Taxonomy" id="92487"/>
    <lineage>
        <taxon>Bacteria</taxon>
        <taxon>Pseudomonadati</taxon>
        <taxon>Pseudomonadota</taxon>
        <taxon>Gammaproteobacteria</taxon>
        <taxon>Thiotrichales</taxon>
        <taxon>Thiotrichaceae</taxon>
        <taxon>Thiothrix</taxon>
    </lineage>
</organism>
<dbReference type="Gene3D" id="3.10.129.10">
    <property type="entry name" value="Hotdog Thioesterase"/>
    <property type="match status" value="1"/>
</dbReference>
<feature type="region of interest" description="Disordered" evidence="2">
    <location>
        <begin position="466"/>
        <end position="485"/>
    </location>
</feature>
<dbReference type="Pfam" id="PF00171">
    <property type="entry name" value="Aldedh"/>
    <property type="match status" value="1"/>
</dbReference>
<keyword evidence="5" id="KW-0378">Hydrolase</keyword>
<dbReference type="InterPro" id="IPR015590">
    <property type="entry name" value="Aldehyde_DH_dom"/>
</dbReference>
<feature type="domain" description="Aldehyde dehydrogenase" evidence="3">
    <location>
        <begin position="37"/>
        <end position="445"/>
    </location>
</feature>
<dbReference type="InterPro" id="IPR011966">
    <property type="entry name" value="PaaN-DH"/>
</dbReference>
<evidence type="ECO:0000259" key="4">
    <source>
        <dbReference type="Pfam" id="PF01575"/>
    </source>
</evidence>
<dbReference type="InterPro" id="IPR002539">
    <property type="entry name" value="MaoC-like_dom"/>
</dbReference>
<dbReference type="EMBL" id="FUYB01000019">
    <property type="protein sequence ID" value="SKA90573.1"/>
    <property type="molecule type" value="Genomic_DNA"/>
</dbReference>
<dbReference type="SUPFAM" id="SSF53720">
    <property type="entry name" value="ALDH-like"/>
    <property type="match status" value="1"/>
</dbReference>
<dbReference type="InterPro" id="IPR016161">
    <property type="entry name" value="Ald_DH/histidinol_DH"/>
</dbReference>
<dbReference type="NCBIfam" id="NF008868">
    <property type="entry name" value="PRK11903.1"/>
    <property type="match status" value="1"/>
</dbReference>
<dbReference type="Gene3D" id="3.40.309.10">
    <property type="entry name" value="Aldehyde Dehydrogenase, Chain A, domain 2"/>
    <property type="match status" value="1"/>
</dbReference>
<dbReference type="Proteomes" id="UP000190460">
    <property type="component" value="Unassembled WGS sequence"/>
</dbReference>
<dbReference type="OrthoDB" id="9759612at2"/>
<accession>A0A1T4XME3</accession>
<gene>
    <name evidence="5" type="ORF">SAMN02745130_03162</name>
</gene>
<dbReference type="STRING" id="92487.SAMN02745130_03162"/>